<dbReference type="InterPro" id="IPR007816">
    <property type="entry name" value="ResB-like_domain"/>
</dbReference>
<dbReference type="GO" id="GO:0016020">
    <property type="term" value="C:membrane"/>
    <property type="evidence" value="ECO:0007669"/>
    <property type="project" value="UniProtKB-SubCell"/>
</dbReference>
<name>A0A6J6H6M5_9ZZZZ</name>
<evidence type="ECO:0000256" key="4">
    <source>
        <dbReference type="ARBA" id="ARBA00022989"/>
    </source>
</evidence>
<gene>
    <name evidence="8" type="ORF">UFOPK1852_00578</name>
</gene>
<keyword evidence="5 6" id="KW-0472">Membrane</keyword>
<dbReference type="Pfam" id="PF05140">
    <property type="entry name" value="ResB"/>
    <property type="match status" value="1"/>
</dbReference>
<organism evidence="8">
    <name type="scientific">freshwater metagenome</name>
    <dbReference type="NCBI Taxonomy" id="449393"/>
    <lineage>
        <taxon>unclassified sequences</taxon>
        <taxon>metagenomes</taxon>
        <taxon>ecological metagenomes</taxon>
    </lineage>
</organism>
<evidence type="ECO:0000313" key="8">
    <source>
        <dbReference type="EMBL" id="CAB4609211.1"/>
    </source>
</evidence>
<reference evidence="8" key="1">
    <citation type="submission" date="2020-05" db="EMBL/GenBank/DDBJ databases">
        <authorList>
            <person name="Chiriac C."/>
            <person name="Salcher M."/>
            <person name="Ghai R."/>
            <person name="Kavagutti S V."/>
        </authorList>
    </citation>
    <scope>NUCLEOTIDE SEQUENCE</scope>
</reference>
<evidence type="ECO:0000256" key="5">
    <source>
        <dbReference type="ARBA" id="ARBA00023136"/>
    </source>
</evidence>
<evidence type="ECO:0000256" key="3">
    <source>
        <dbReference type="ARBA" id="ARBA00022748"/>
    </source>
</evidence>
<evidence type="ECO:0000256" key="6">
    <source>
        <dbReference type="SAM" id="Phobius"/>
    </source>
</evidence>
<dbReference type="PANTHER" id="PTHR31566:SF0">
    <property type="entry name" value="CYTOCHROME C BIOGENESIS PROTEIN CCS1, CHLOROPLASTIC"/>
    <property type="match status" value="1"/>
</dbReference>
<sequence length="102" mass="11145">MKQIALSSLKPGEFLKFSEGTITFEGVVPWVNLQIVSDPGKSYSLIGGIVAILGLLASLFTRRRRIWIRVNDGKVEVAGLAKNNAPGLEAEMAEFIMKLRGN</sequence>
<accession>A0A6J6H6M5</accession>
<keyword evidence="3" id="KW-0201">Cytochrome c-type biogenesis</keyword>
<dbReference type="GO" id="GO:0017004">
    <property type="term" value="P:cytochrome complex assembly"/>
    <property type="evidence" value="ECO:0007669"/>
    <property type="project" value="UniProtKB-KW"/>
</dbReference>
<evidence type="ECO:0000259" key="7">
    <source>
        <dbReference type="Pfam" id="PF05140"/>
    </source>
</evidence>
<dbReference type="PANTHER" id="PTHR31566">
    <property type="entry name" value="CYTOCHROME C BIOGENESIS PROTEIN CCS1, CHLOROPLASTIC"/>
    <property type="match status" value="1"/>
</dbReference>
<dbReference type="InterPro" id="IPR023494">
    <property type="entry name" value="Cyt_c_bgen_Ccs1/CcsB/ResB"/>
</dbReference>
<protein>
    <submittedName>
        <fullName evidence="8">Unannotated protein</fullName>
    </submittedName>
</protein>
<comment type="subcellular location">
    <subcellularLocation>
        <location evidence="1">Membrane</location>
        <topology evidence="1">Multi-pass membrane protein</topology>
    </subcellularLocation>
</comment>
<feature type="domain" description="ResB-like" evidence="7">
    <location>
        <begin position="17"/>
        <end position="92"/>
    </location>
</feature>
<dbReference type="AlphaFoldDB" id="A0A6J6H6M5"/>
<dbReference type="EMBL" id="CAEZUS010000072">
    <property type="protein sequence ID" value="CAB4609211.1"/>
    <property type="molecule type" value="Genomic_DNA"/>
</dbReference>
<keyword evidence="4 6" id="KW-1133">Transmembrane helix</keyword>
<feature type="transmembrane region" description="Helical" evidence="6">
    <location>
        <begin position="42"/>
        <end position="60"/>
    </location>
</feature>
<proteinExistence type="predicted"/>
<keyword evidence="2 6" id="KW-0812">Transmembrane</keyword>
<evidence type="ECO:0000256" key="2">
    <source>
        <dbReference type="ARBA" id="ARBA00022692"/>
    </source>
</evidence>
<evidence type="ECO:0000256" key="1">
    <source>
        <dbReference type="ARBA" id="ARBA00004141"/>
    </source>
</evidence>